<dbReference type="Pfam" id="PF13144">
    <property type="entry name" value="ChapFlgA"/>
    <property type="match status" value="1"/>
</dbReference>
<evidence type="ECO:0000256" key="3">
    <source>
        <dbReference type="ARBA" id="ARBA00022764"/>
    </source>
</evidence>
<name>A0A1I6V5N4_9RHOB</name>
<dbReference type="EMBL" id="FPAJ01000005">
    <property type="protein sequence ID" value="SFT09013.1"/>
    <property type="molecule type" value="Genomic_DNA"/>
</dbReference>
<evidence type="ECO:0000313" key="6">
    <source>
        <dbReference type="EMBL" id="SFT09013.1"/>
    </source>
</evidence>
<protein>
    <recommendedName>
        <fullName evidence="4">Flagella basal body P-ring formation protein FlgA</fullName>
    </recommendedName>
</protein>
<evidence type="ECO:0000256" key="1">
    <source>
        <dbReference type="ARBA" id="ARBA00004418"/>
    </source>
</evidence>
<gene>
    <name evidence="6" type="ORF">SAMN04488040_3109</name>
</gene>
<keyword evidence="2 4" id="KW-0732">Signal</keyword>
<evidence type="ECO:0000313" key="7">
    <source>
        <dbReference type="Proteomes" id="UP000199239"/>
    </source>
</evidence>
<keyword evidence="3 4" id="KW-0574">Periplasm</keyword>
<keyword evidence="6" id="KW-0282">Flagellum</keyword>
<proteinExistence type="inferred from homology"/>
<comment type="function">
    <text evidence="4">Involved in the assembly process of the P-ring formation. It may associate with FlgF on the rod constituting a structure essential for the P-ring assembly or may act as a modulator protein for the P-ring assembly.</text>
</comment>
<dbReference type="Proteomes" id="UP000199239">
    <property type="component" value="Unassembled WGS sequence"/>
</dbReference>
<dbReference type="PANTHER" id="PTHR36307:SF1">
    <property type="entry name" value="FLAGELLA BASAL BODY P-RING FORMATION PROTEIN FLGA"/>
    <property type="match status" value="1"/>
</dbReference>
<evidence type="ECO:0000256" key="4">
    <source>
        <dbReference type="RuleBase" id="RU362063"/>
    </source>
</evidence>
<evidence type="ECO:0000259" key="5">
    <source>
        <dbReference type="SMART" id="SM00858"/>
    </source>
</evidence>
<dbReference type="RefSeq" id="WP_093917292.1">
    <property type="nucleotide sequence ID" value="NZ_FPAJ01000005.1"/>
</dbReference>
<feature type="domain" description="SAF" evidence="5">
    <location>
        <begin position="94"/>
        <end position="156"/>
    </location>
</feature>
<keyword evidence="7" id="KW-1185">Reference proteome</keyword>
<dbReference type="NCBIfam" id="TIGR03170">
    <property type="entry name" value="flgA_cterm"/>
    <property type="match status" value="1"/>
</dbReference>
<reference evidence="7" key="1">
    <citation type="submission" date="2016-10" db="EMBL/GenBank/DDBJ databases">
        <authorList>
            <person name="Varghese N."/>
            <person name="Submissions S."/>
        </authorList>
    </citation>
    <scope>NUCLEOTIDE SEQUENCE [LARGE SCALE GENOMIC DNA]</scope>
    <source>
        <strain evidence="7">DSM 23422</strain>
    </source>
</reference>
<comment type="subcellular location">
    <subcellularLocation>
        <location evidence="1 4">Periplasm</location>
    </subcellularLocation>
</comment>
<keyword evidence="6" id="KW-0969">Cilium</keyword>
<dbReference type="Gene3D" id="3.90.1210.10">
    <property type="entry name" value="Antifreeze-like/N-acetylneuraminic acid synthase C-terminal domain"/>
    <property type="match status" value="1"/>
</dbReference>
<dbReference type="GO" id="GO:0042597">
    <property type="term" value="C:periplasmic space"/>
    <property type="evidence" value="ECO:0007669"/>
    <property type="project" value="UniProtKB-SubCell"/>
</dbReference>
<comment type="similarity">
    <text evidence="4">Belongs to the FlgA family.</text>
</comment>
<dbReference type="InterPro" id="IPR039246">
    <property type="entry name" value="Flagellar_FlgA"/>
</dbReference>
<dbReference type="AlphaFoldDB" id="A0A1I6V5N4"/>
<dbReference type="CDD" id="cd11614">
    <property type="entry name" value="SAF_CpaB_FlgA_like"/>
    <property type="match status" value="1"/>
</dbReference>
<dbReference type="STRING" id="394264.SAMN04488040_3109"/>
<evidence type="ECO:0000256" key="2">
    <source>
        <dbReference type="ARBA" id="ARBA00022729"/>
    </source>
</evidence>
<organism evidence="6 7">
    <name type="scientific">Sulfitobacter marinus</name>
    <dbReference type="NCBI Taxonomy" id="394264"/>
    <lineage>
        <taxon>Bacteria</taxon>
        <taxon>Pseudomonadati</taxon>
        <taxon>Pseudomonadota</taxon>
        <taxon>Alphaproteobacteria</taxon>
        <taxon>Rhodobacterales</taxon>
        <taxon>Roseobacteraceae</taxon>
        <taxon>Sulfitobacter</taxon>
    </lineage>
</organism>
<sequence>MRFFAALFTAVVLLAGPALAASVNVLIEERARADYGLDLPEMGEFDILVKDTLQGDVAALAEFWMDPRTGKFLANAVLSTGDVQRISGLAQITIPVPVPNRRLLPGEIVGEADLVVARLPMGRIGSYTITRPAEVTGKQVRRVLSPGRPIQTQSIIQPLIIDRGDWVDIHFSDGVLALSSPGRALSDAHKGQEIRILNLISNKTVLAVATGDGTVEIQR</sequence>
<dbReference type="OrthoDB" id="7727421at2"/>
<dbReference type="InterPro" id="IPR013974">
    <property type="entry name" value="SAF"/>
</dbReference>
<dbReference type="SMART" id="SM00858">
    <property type="entry name" value="SAF"/>
    <property type="match status" value="1"/>
</dbReference>
<dbReference type="PANTHER" id="PTHR36307">
    <property type="entry name" value="FLAGELLA BASAL BODY P-RING FORMATION PROTEIN FLGA"/>
    <property type="match status" value="1"/>
</dbReference>
<feature type="signal peptide" evidence="4">
    <location>
        <begin position="1"/>
        <end position="20"/>
    </location>
</feature>
<dbReference type="Gene3D" id="2.30.30.760">
    <property type="match status" value="1"/>
</dbReference>
<accession>A0A1I6V5N4</accession>
<feature type="chain" id="PRO_5011329241" description="Flagella basal body P-ring formation protein FlgA" evidence="4">
    <location>
        <begin position="21"/>
        <end position="219"/>
    </location>
</feature>
<keyword evidence="6" id="KW-0966">Cell projection</keyword>
<keyword evidence="4" id="KW-1005">Bacterial flagellum biogenesis</keyword>
<dbReference type="InterPro" id="IPR017585">
    <property type="entry name" value="SAF_FlgA"/>
</dbReference>
<dbReference type="GO" id="GO:0044780">
    <property type="term" value="P:bacterial-type flagellum assembly"/>
    <property type="evidence" value="ECO:0007669"/>
    <property type="project" value="InterPro"/>
</dbReference>